<protein>
    <recommendedName>
        <fullName evidence="4">histidine kinase</fullName>
        <ecNumber evidence="4">2.7.13.3</ecNumber>
    </recommendedName>
</protein>
<dbReference type="PRINTS" id="PR00344">
    <property type="entry name" value="BCTRLSENSOR"/>
</dbReference>
<dbReference type="SMART" id="SM00388">
    <property type="entry name" value="HisKA"/>
    <property type="match status" value="1"/>
</dbReference>
<dbReference type="AlphaFoldDB" id="A0A4Q2L9A8"/>
<evidence type="ECO:0000313" key="16">
    <source>
        <dbReference type="Proteomes" id="UP000293865"/>
    </source>
</evidence>
<evidence type="ECO:0000256" key="5">
    <source>
        <dbReference type="ARBA" id="ARBA00022553"/>
    </source>
</evidence>
<feature type="transmembrane region" description="Helical" evidence="13">
    <location>
        <begin position="166"/>
        <end position="187"/>
    </location>
</feature>
<keyword evidence="7 13" id="KW-0812">Transmembrane</keyword>
<dbReference type="GO" id="GO:0005886">
    <property type="term" value="C:plasma membrane"/>
    <property type="evidence" value="ECO:0007669"/>
    <property type="project" value="UniProtKB-SubCell"/>
</dbReference>
<dbReference type="InterPro" id="IPR036890">
    <property type="entry name" value="HATPase_C_sf"/>
</dbReference>
<comment type="cofactor">
    <cofactor evidence="2">
        <name>a divalent metal cation</name>
        <dbReference type="ChEBI" id="CHEBI:60240"/>
    </cofactor>
</comment>
<evidence type="ECO:0000256" key="3">
    <source>
        <dbReference type="ARBA" id="ARBA00004236"/>
    </source>
</evidence>
<feature type="region of interest" description="Disordered" evidence="12">
    <location>
        <begin position="498"/>
        <end position="522"/>
    </location>
</feature>
<comment type="subcellular location">
    <subcellularLocation>
        <location evidence="3">Cell membrane</location>
    </subcellularLocation>
</comment>
<dbReference type="InterPro" id="IPR003594">
    <property type="entry name" value="HATPase_dom"/>
</dbReference>
<evidence type="ECO:0000256" key="7">
    <source>
        <dbReference type="ARBA" id="ARBA00022692"/>
    </source>
</evidence>
<dbReference type="GO" id="GO:0005509">
    <property type="term" value="F:calcium ion binding"/>
    <property type="evidence" value="ECO:0007669"/>
    <property type="project" value="UniProtKB-ARBA"/>
</dbReference>
<keyword evidence="16" id="KW-1185">Reference proteome</keyword>
<dbReference type="RefSeq" id="WP_129519198.1">
    <property type="nucleotide sequence ID" value="NZ_SDPN01000002.1"/>
</dbReference>
<dbReference type="EMBL" id="SDPN01000002">
    <property type="protein sequence ID" value="RXZ73011.1"/>
    <property type="molecule type" value="Genomic_DNA"/>
</dbReference>
<organism evidence="15 16">
    <name type="scientific">Agromyces albus</name>
    <dbReference type="NCBI Taxonomy" id="205332"/>
    <lineage>
        <taxon>Bacteria</taxon>
        <taxon>Bacillati</taxon>
        <taxon>Actinomycetota</taxon>
        <taxon>Actinomycetes</taxon>
        <taxon>Micrococcales</taxon>
        <taxon>Microbacteriaceae</taxon>
        <taxon>Agromyces</taxon>
    </lineage>
</organism>
<evidence type="ECO:0000256" key="13">
    <source>
        <dbReference type="SAM" id="Phobius"/>
    </source>
</evidence>
<evidence type="ECO:0000256" key="4">
    <source>
        <dbReference type="ARBA" id="ARBA00012438"/>
    </source>
</evidence>
<dbReference type="Pfam" id="PF00512">
    <property type="entry name" value="HisKA"/>
    <property type="match status" value="1"/>
</dbReference>
<dbReference type="PANTHER" id="PTHR45436:SF5">
    <property type="entry name" value="SENSOR HISTIDINE KINASE TRCS"/>
    <property type="match status" value="1"/>
</dbReference>
<gene>
    <name evidence="15" type="ORF">ESP51_01975</name>
</gene>
<dbReference type="SMART" id="SM00387">
    <property type="entry name" value="HATPase_c"/>
    <property type="match status" value="1"/>
</dbReference>
<reference evidence="15 16" key="1">
    <citation type="submission" date="2019-01" db="EMBL/GenBank/DDBJ databases">
        <title>Agromyces.</title>
        <authorList>
            <person name="Li J."/>
        </authorList>
    </citation>
    <scope>NUCLEOTIDE SEQUENCE [LARGE SCALE GENOMIC DNA]</scope>
    <source>
        <strain evidence="15 16">DSM 15934</strain>
    </source>
</reference>
<dbReference type="SUPFAM" id="SSF55874">
    <property type="entry name" value="ATPase domain of HSP90 chaperone/DNA topoisomerase II/histidine kinase"/>
    <property type="match status" value="1"/>
</dbReference>
<keyword evidence="9 13" id="KW-1133">Transmembrane helix</keyword>
<comment type="catalytic activity">
    <reaction evidence="1">
        <text>ATP + protein L-histidine = ADP + protein N-phospho-L-histidine.</text>
        <dbReference type="EC" id="2.7.13.3"/>
    </reaction>
</comment>
<keyword evidence="5" id="KW-0597">Phosphoprotein</keyword>
<evidence type="ECO:0000256" key="10">
    <source>
        <dbReference type="ARBA" id="ARBA00023012"/>
    </source>
</evidence>
<dbReference type="EC" id="2.7.13.3" evidence="4"/>
<dbReference type="Pfam" id="PF02518">
    <property type="entry name" value="HATPase_c"/>
    <property type="match status" value="1"/>
</dbReference>
<keyword evidence="8" id="KW-0418">Kinase</keyword>
<dbReference type="InterPro" id="IPR004358">
    <property type="entry name" value="Sig_transdc_His_kin-like_C"/>
</dbReference>
<dbReference type="SUPFAM" id="SSF47384">
    <property type="entry name" value="Homodimeric domain of signal transducing histidine kinase"/>
    <property type="match status" value="1"/>
</dbReference>
<evidence type="ECO:0000256" key="2">
    <source>
        <dbReference type="ARBA" id="ARBA00001968"/>
    </source>
</evidence>
<sequence>MTRRISLRQQLVVGTAALLAGALLTVTLISSLTLHATSYSMIDTQLAASVGMLEQTVEKYRAKPQFQKPFVDYVGYAPDTIIAMLDDGEVVDAARFTESGGRYLDQAQVDSIEATVATLSAGEPSDLELADFGSLRGTVVDGDDGTTYFVAASTAAAQEAALANTAANVAITILAIALAVLGATVFVRAALRPLSRVADAAAAVTAVSLHSGDVSVPHGLDARDISDQTEVGRVGHALDLLLRHVDDALKVRAATDRRMRRFITDASHELRTPLASILGYAELTRQDSAELPATTEFALTRIEAEAGRMSALVGELLLLARLDEGQDIQSDEVDLADVVTAAASDAQAAYRSHEWAVEVPHEAVLVQGDAEQLHRMVANLLANAGTHTPAGTHVTVGVNTRDAMGSDGPRVQLTVSDDGDGIADELVPVLFERFVRGDPSRTRAHGSTGLGLAIVRSIVEAHDGSVSVVTSTAGTRFIVELPRVGFGEHESEVARDGLAAAERADTEPAGTEIPVPSSAVTT</sequence>
<dbReference type="InterPro" id="IPR036097">
    <property type="entry name" value="HisK_dim/P_sf"/>
</dbReference>
<dbReference type="FunFam" id="1.10.287.130:FF:000001">
    <property type="entry name" value="Two-component sensor histidine kinase"/>
    <property type="match status" value="1"/>
</dbReference>
<dbReference type="FunFam" id="3.30.565.10:FF:000006">
    <property type="entry name" value="Sensor histidine kinase WalK"/>
    <property type="match status" value="1"/>
</dbReference>
<evidence type="ECO:0000256" key="6">
    <source>
        <dbReference type="ARBA" id="ARBA00022679"/>
    </source>
</evidence>
<evidence type="ECO:0000256" key="12">
    <source>
        <dbReference type="SAM" id="MobiDB-lite"/>
    </source>
</evidence>
<dbReference type="InterPro" id="IPR050428">
    <property type="entry name" value="TCS_sensor_his_kinase"/>
</dbReference>
<keyword evidence="10" id="KW-0902">Two-component regulatory system</keyword>
<dbReference type="PANTHER" id="PTHR45436">
    <property type="entry name" value="SENSOR HISTIDINE KINASE YKOH"/>
    <property type="match status" value="1"/>
</dbReference>
<name>A0A4Q2L9A8_9MICO</name>
<proteinExistence type="predicted"/>
<dbReference type="OrthoDB" id="9786919at2"/>
<comment type="caution">
    <text evidence="15">The sequence shown here is derived from an EMBL/GenBank/DDBJ whole genome shotgun (WGS) entry which is preliminary data.</text>
</comment>
<evidence type="ECO:0000256" key="11">
    <source>
        <dbReference type="ARBA" id="ARBA00023136"/>
    </source>
</evidence>
<dbReference type="GO" id="GO:0000155">
    <property type="term" value="F:phosphorelay sensor kinase activity"/>
    <property type="evidence" value="ECO:0007669"/>
    <property type="project" value="InterPro"/>
</dbReference>
<feature type="domain" description="Histidine kinase" evidence="14">
    <location>
        <begin position="265"/>
        <end position="485"/>
    </location>
</feature>
<evidence type="ECO:0000256" key="1">
    <source>
        <dbReference type="ARBA" id="ARBA00000085"/>
    </source>
</evidence>
<evidence type="ECO:0000313" key="15">
    <source>
        <dbReference type="EMBL" id="RXZ73011.1"/>
    </source>
</evidence>
<accession>A0A4Q2L9A8</accession>
<dbReference type="PROSITE" id="PS50109">
    <property type="entry name" value="HIS_KIN"/>
    <property type="match status" value="1"/>
</dbReference>
<dbReference type="Proteomes" id="UP000293865">
    <property type="component" value="Unassembled WGS sequence"/>
</dbReference>
<evidence type="ECO:0000256" key="8">
    <source>
        <dbReference type="ARBA" id="ARBA00022777"/>
    </source>
</evidence>
<dbReference type="InterPro" id="IPR005467">
    <property type="entry name" value="His_kinase_dom"/>
</dbReference>
<evidence type="ECO:0000259" key="14">
    <source>
        <dbReference type="PROSITE" id="PS50109"/>
    </source>
</evidence>
<dbReference type="Gene3D" id="1.10.287.130">
    <property type="match status" value="1"/>
</dbReference>
<evidence type="ECO:0000256" key="9">
    <source>
        <dbReference type="ARBA" id="ARBA00022989"/>
    </source>
</evidence>
<keyword evidence="6" id="KW-0808">Transferase</keyword>
<dbReference type="InterPro" id="IPR003661">
    <property type="entry name" value="HisK_dim/P_dom"/>
</dbReference>
<dbReference type="Gene3D" id="6.10.340.10">
    <property type="match status" value="1"/>
</dbReference>
<keyword evidence="11 13" id="KW-0472">Membrane</keyword>
<dbReference type="CDD" id="cd00075">
    <property type="entry name" value="HATPase"/>
    <property type="match status" value="1"/>
</dbReference>
<dbReference type="Gene3D" id="3.30.565.10">
    <property type="entry name" value="Histidine kinase-like ATPase, C-terminal domain"/>
    <property type="match status" value="1"/>
</dbReference>
<dbReference type="CDD" id="cd00082">
    <property type="entry name" value="HisKA"/>
    <property type="match status" value="1"/>
</dbReference>